<feature type="compositionally biased region" description="Polar residues" evidence="9">
    <location>
        <begin position="342"/>
        <end position="358"/>
    </location>
</feature>
<feature type="region of interest" description="Disordered" evidence="9">
    <location>
        <begin position="522"/>
        <end position="661"/>
    </location>
</feature>
<dbReference type="InterPro" id="IPR013860">
    <property type="entry name" value="AreA_GATA"/>
</dbReference>
<gene>
    <name evidence="11" type="ORF">Agabi119p4_1906</name>
</gene>
<dbReference type="InterPro" id="IPR013088">
    <property type="entry name" value="Znf_NHR/GATA"/>
</dbReference>
<dbReference type="Pfam" id="PF08550">
    <property type="entry name" value="GATA_AreA"/>
    <property type="match status" value="1"/>
</dbReference>
<keyword evidence="3 8" id="KW-0863">Zinc-finger</keyword>
<dbReference type="PROSITE" id="PS00344">
    <property type="entry name" value="GATA_ZN_FINGER_1"/>
    <property type="match status" value="1"/>
</dbReference>
<accession>A0A8H7F885</accession>
<evidence type="ECO:0000256" key="4">
    <source>
        <dbReference type="ARBA" id="ARBA00022833"/>
    </source>
</evidence>
<dbReference type="GO" id="GO:0000981">
    <property type="term" value="F:DNA-binding transcription factor activity, RNA polymerase II-specific"/>
    <property type="evidence" value="ECO:0007669"/>
    <property type="project" value="TreeGrafter"/>
</dbReference>
<evidence type="ECO:0000256" key="1">
    <source>
        <dbReference type="ARBA" id="ARBA00004123"/>
    </source>
</evidence>
<feature type="compositionally biased region" description="Polar residues" evidence="9">
    <location>
        <begin position="616"/>
        <end position="637"/>
    </location>
</feature>
<evidence type="ECO:0000256" key="2">
    <source>
        <dbReference type="ARBA" id="ARBA00022723"/>
    </source>
</evidence>
<keyword evidence="7" id="KW-0539">Nucleus</keyword>
<feature type="compositionally biased region" description="Low complexity" evidence="9">
    <location>
        <begin position="733"/>
        <end position="745"/>
    </location>
</feature>
<evidence type="ECO:0000313" key="11">
    <source>
        <dbReference type="EMBL" id="KAF7782530.1"/>
    </source>
</evidence>
<dbReference type="GO" id="GO:0000978">
    <property type="term" value="F:RNA polymerase II cis-regulatory region sequence-specific DNA binding"/>
    <property type="evidence" value="ECO:0007669"/>
    <property type="project" value="TreeGrafter"/>
</dbReference>
<evidence type="ECO:0000256" key="5">
    <source>
        <dbReference type="ARBA" id="ARBA00023015"/>
    </source>
</evidence>
<evidence type="ECO:0000256" key="9">
    <source>
        <dbReference type="SAM" id="MobiDB-lite"/>
    </source>
</evidence>
<reference evidence="11 12" key="1">
    <citation type="journal article" name="Sci. Rep.">
        <title>Telomere-to-telomere assembled and centromere annotated genomes of the two main subspecies of the button mushroom Agaricus bisporus reveal especially polymorphic chromosome ends.</title>
        <authorList>
            <person name="Sonnenberg A.S.M."/>
            <person name="Sedaghat-Telgerd N."/>
            <person name="Lavrijssen B."/>
            <person name="Ohm R.A."/>
            <person name="Hendrickx P.M."/>
            <person name="Scholtmeijer K."/>
            <person name="Baars J.J.P."/>
            <person name="van Peer A."/>
        </authorList>
    </citation>
    <scope>NUCLEOTIDE SEQUENCE [LARGE SCALE GENOMIC DNA]</scope>
    <source>
        <strain evidence="11 12">H119_p4</strain>
    </source>
</reference>
<evidence type="ECO:0000256" key="6">
    <source>
        <dbReference type="ARBA" id="ARBA00023163"/>
    </source>
</evidence>
<dbReference type="GO" id="GO:0000122">
    <property type="term" value="P:negative regulation of transcription by RNA polymerase II"/>
    <property type="evidence" value="ECO:0007669"/>
    <property type="project" value="TreeGrafter"/>
</dbReference>
<dbReference type="GO" id="GO:0005634">
    <property type="term" value="C:nucleus"/>
    <property type="evidence" value="ECO:0007669"/>
    <property type="project" value="UniProtKB-SubCell"/>
</dbReference>
<dbReference type="SUPFAM" id="SSF57716">
    <property type="entry name" value="Glucocorticoid receptor-like (DNA-binding domain)"/>
    <property type="match status" value="1"/>
</dbReference>
<feature type="domain" description="GATA-type" evidence="10">
    <location>
        <begin position="664"/>
        <end position="711"/>
    </location>
</feature>
<feature type="compositionally biased region" description="Polar residues" evidence="9">
    <location>
        <begin position="714"/>
        <end position="724"/>
    </location>
</feature>
<dbReference type="InterPro" id="IPR039355">
    <property type="entry name" value="Transcription_factor_GATA"/>
</dbReference>
<evidence type="ECO:0000259" key="10">
    <source>
        <dbReference type="PROSITE" id="PS50114"/>
    </source>
</evidence>
<feature type="compositionally biased region" description="Polar residues" evidence="9">
    <location>
        <begin position="197"/>
        <end position="218"/>
    </location>
</feature>
<feature type="compositionally biased region" description="Low complexity" evidence="9">
    <location>
        <begin position="414"/>
        <end position="424"/>
    </location>
</feature>
<dbReference type="Pfam" id="PF00320">
    <property type="entry name" value="GATA"/>
    <property type="match status" value="1"/>
</dbReference>
<dbReference type="SMART" id="SM00401">
    <property type="entry name" value="ZnF_GATA"/>
    <property type="match status" value="1"/>
</dbReference>
<dbReference type="EMBL" id="JABXXO010000003">
    <property type="protein sequence ID" value="KAF7782530.1"/>
    <property type="molecule type" value="Genomic_DNA"/>
</dbReference>
<feature type="compositionally biased region" description="Low complexity" evidence="9">
    <location>
        <begin position="600"/>
        <end position="612"/>
    </location>
</feature>
<dbReference type="Proteomes" id="UP000629468">
    <property type="component" value="Unassembled WGS sequence"/>
</dbReference>
<feature type="region of interest" description="Disordered" evidence="9">
    <location>
        <begin position="197"/>
        <end position="234"/>
    </location>
</feature>
<comment type="caution">
    <text evidence="11">The sequence shown here is derived from an EMBL/GenBank/DDBJ whole genome shotgun (WGS) entry which is preliminary data.</text>
</comment>
<feature type="region of interest" description="Disordered" evidence="9">
    <location>
        <begin position="709"/>
        <end position="795"/>
    </location>
</feature>
<keyword evidence="5" id="KW-0805">Transcription regulation</keyword>
<dbReference type="CDD" id="cd00202">
    <property type="entry name" value="ZnF_GATA"/>
    <property type="match status" value="1"/>
</dbReference>
<proteinExistence type="predicted"/>
<evidence type="ECO:0000256" key="8">
    <source>
        <dbReference type="PROSITE-ProRule" id="PRU00094"/>
    </source>
</evidence>
<dbReference type="PROSITE" id="PS50114">
    <property type="entry name" value="GATA_ZN_FINGER_2"/>
    <property type="match status" value="1"/>
</dbReference>
<feature type="compositionally biased region" description="Basic and acidic residues" evidence="9">
    <location>
        <begin position="77"/>
        <end position="90"/>
    </location>
</feature>
<feature type="compositionally biased region" description="Polar residues" evidence="9">
    <location>
        <begin position="756"/>
        <end position="765"/>
    </location>
</feature>
<organism evidence="11 12">
    <name type="scientific">Agaricus bisporus var. burnettii</name>
    <dbReference type="NCBI Taxonomy" id="192524"/>
    <lineage>
        <taxon>Eukaryota</taxon>
        <taxon>Fungi</taxon>
        <taxon>Dikarya</taxon>
        <taxon>Basidiomycota</taxon>
        <taxon>Agaricomycotina</taxon>
        <taxon>Agaricomycetes</taxon>
        <taxon>Agaricomycetidae</taxon>
        <taxon>Agaricales</taxon>
        <taxon>Agaricineae</taxon>
        <taxon>Agaricaceae</taxon>
        <taxon>Agaricus</taxon>
    </lineage>
</organism>
<dbReference type="Gene3D" id="3.30.50.10">
    <property type="entry name" value="Erythroid Transcription Factor GATA-1, subunit A"/>
    <property type="match status" value="1"/>
</dbReference>
<name>A0A8H7F885_AGABI</name>
<feature type="region of interest" description="Disordered" evidence="9">
    <location>
        <begin position="399"/>
        <end position="452"/>
    </location>
</feature>
<feature type="region of interest" description="Disordered" evidence="9">
    <location>
        <begin position="338"/>
        <end position="369"/>
    </location>
</feature>
<dbReference type="FunFam" id="3.30.50.10:FF:000007">
    <property type="entry name" value="Nitrogen regulatory AreA, N-terminal"/>
    <property type="match status" value="1"/>
</dbReference>
<dbReference type="InterPro" id="IPR000679">
    <property type="entry name" value="Znf_GATA"/>
</dbReference>
<dbReference type="GO" id="GO:0045944">
    <property type="term" value="P:positive regulation of transcription by RNA polymerase II"/>
    <property type="evidence" value="ECO:0007669"/>
    <property type="project" value="TreeGrafter"/>
</dbReference>
<evidence type="ECO:0000256" key="3">
    <source>
        <dbReference type="ARBA" id="ARBA00022771"/>
    </source>
</evidence>
<keyword evidence="2" id="KW-0479">Metal-binding</keyword>
<dbReference type="PRINTS" id="PR00619">
    <property type="entry name" value="GATAZNFINGER"/>
</dbReference>
<keyword evidence="6" id="KW-0804">Transcription</keyword>
<dbReference type="GO" id="GO:0008270">
    <property type="term" value="F:zinc ion binding"/>
    <property type="evidence" value="ECO:0007669"/>
    <property type="project" value="UniProtKB-KW"/>
</dbReference>
<keyword evidence="4" id="KW-0862">Zinc</keyword>
<dbReference type="PANTHER" id="PTHR10071:SF281">
    <property type="entry name" value="BOX A-BINDING FACTOR-RELATED"/>
    <property type="match status" value="1"/>
</dbReference>
<evidence type="ECO:0000313" key="12">
    <source>
        <dbReference type="Proteomes" id="UP000629468"/>
    </source>
</evidence>
<protein>
    <submittedName>
        <fullName evidence="11">Transcriptional regulator family: GATA type zinc finger</fullName>
    </submittedName>
</protein>
<dbReference type="AlphaFoldDB" id="A0A8H7F885"/>
<feature type="compositionally biased region" description="Polar residues" evidence="9">
    <location>
        <begin position="585"/>
        <end position="599"/>
    </location>
</feature>
<sequence length="795" mass="84064">MAKEDPLATQVWKMYARQKAQLPHAQRMENLTWRMMALALKKKKDEEARLNADLTNELPGTPDVSPDQPSSNGTPEARNETGERGRRIDKGKARVRVLGFDGTSQDGLEEDDAVPMDWRAISRSRSRISMDWRPTSRSRSRVADAAMSFEQYGFLPPPAHENQFTFPTLSSAPLEHSRPDHAYGRWLSKPAYNVASPGTSLLSSGKPSPPFASNNPLSSVLEDPADRNSGSFNFPTDSRYHHMMQLHPPTSFDDSFAPASLPATGLHGFSKMPSRVSSPELRGFPRHVRKTSFDHTVSREGILQNLGGRHQVNGKPIPPLQSLLGTKRPAENVHFDSLLRSDPSNVNDNTAQSTSANARTIGRSENNNPFPTSSFNFSFPAYDGIFDLPSSETSASADFSHSLRTSGAGGGSGATNAGSGNADGSRVEFPGQGFPTRGFVRGNQSHNHHEGLSAAAAAASAAMAEGYAQLSAANMVDDSGLDYRQLAGLGLVYPLDISPFTHVDPTQIVDFTVNVNPGGLSPGSDGWTNGIGPSPTASPGSYNTSNAPTPPPADSPGGTGVGTSGNTSQSQPSRRGTDQTRKYMSLQQGAQEVQRAKSTSNNINIANSSGGANPDGRSSTATPETNGVGTTSSSASQLEEGGSGSGAQRSGKSGEDGDPLPTLCTNCQTTNTPLWRRDPEGQPLCNACGLFYKLHGVVRPLSLKTDVIKKRNRASGNTNSSSRKGTVLPKIASSTSRPRSQSGSTISTAARGMPSAANQRVSVTQAAAGGGGAVGSSSMSMKRQRRTSGLTDSTP</sequence>
<evidence type="ECO:0000256" key="7">
    <source>
        <dbReference type="ARBA" id="ARBA00023242"/>
    </source>
</evidence>
<comment type="subcellular location">
    <subcellularLocation>
        <location evidence="1">Nucleus</location>
    </subcellularLocation>
</comment>
<feature type="region of interest" description="Disordered" evidence="9">
    <location>
        <begin position="48"/>
        <end position="90"/>
    </location>
</feature>
<dbReference type="PANTHER" id="PTHR10071">
    <property type="entry name" value="TRANSCRIPTION FACTOR GATA FAMILY MEMBER"/>
    <property type="match status" value="1"/>
</dbReference>
<feature type="compositionally biased region" description="Polar residues" evidence="9">
    <location>
        <begin position="535"/>
        <end position="547"/>
    </location>
</feature>